<protein>
    <submittedName>
        <fullName evidence="7">Putative CtpA-like serine protease</fullName>
        <ecNumber evidence="7">3.4.21.-</ecNumber>
    </submittedName>
</protein>
<evidence type="ECO:0000256" key="1">
    <source>
        <dbReference type="ARBA" id="ARBA00009179"/>
    </source>
</evidence>
<dbReference type="Pfam" id="PF03572">
    <property type="entry name" value="Peptidase_S41"/>
    <property type="match status" value="1"/>
</dbReference>
<dbReference type="NCBIfam" id="TIGR00225">
    <property type="entry name" value="prc"/>
    <property type="match status" value="1"/>
</dbReference>
<evidence type="ECO:0000256" key="3">
    <source>
        <dbReference type="ARBA" id="ARBA00022801"/>
    </source>
</evidence>
<proteinExistence type="inferred from homology"/>
<dbReference type="InterPro" id="IPR001478">
    <property type="entry name" value="PDZ"/>
</dbReference>
<keyword evidence="3 5" id="KW-0378">Hydrolase</keyword>
<dbReference type="SUPFAM" id="SSF50156">
    <property type="entry name" value="PDZ domain-like"/>
    <property type="match status" value="1"/>
</dbReference>
<dbReference type="Gene3D" id="3.30.750.44">
    <property type="match status" value="1"/>
</dbReference>
<reference evidence="7 8" key="1">
    <citation type="submission" date="2019-02" db="EMBL/GenBank/DDBJ databases">
        <title>Deep-cultivation of Planctomycetes and their phenomic and genomic characterization uncovers novel biology.</title>
        <authorList>
            <person name="Wiegand S."/>
            <person name="Jogler M."/>
            <person name="Boedeker C."/>
            <person name="Pinto D."/>
            <person name="Vollmers J."/>
            <person name="Rivas-Marin E."/>
            <person name="Kohn T."/>
            <person name="Peeters S.H."/>
            <person name="Heuer A."/>
            <person name="Rast P."/>
            <person name="Oberbeckmann S."/>
            <person name="Bunk B."/>
            <person name="Jeske O."/>
            <person name="Meyerdierks A."/>
            <person name="Storesund J.E."/>
            <person name="Kallscheuer N."/>
            <person name="Luecker S."/>
            <person name="Lage O.M."/>
            <person name="Pohl T."/>
            <person name="Merkel B.J."/>
            <person name="Hornburger P."/>
            <person name="Mueller R.-W."/>
            <person name="Bruemmer F."/>
            <person name="Labrenz M."/>
            <person name="Spormann A.M."/>
            <person name="Op den Camp H."/>
            <person name="Overmann J."/>
            <person name="Amann R."/>
            <person name="Jetten M.S.M."/>
            <person name="Mascher T."/>
            <person name="Medema M.H."/>
            <person name="Devos D.P."/>
            <person name="Kaster A.-K."/>
            <person name="Ovreas L."/>
            <person name="Rohde M."/>
            <person name="Galperin M.Y."/>
            <person name="Jogler C."/>
        </authorList>
    </citation>
    <scope>NUCLEOTIDE SEQUENCE [LARGE SCALE GENOMIC DNA]</scope>
    <source>
        <strain evidence="7 8">Pan189</strain>
    </source>
</reference>
<dbReference type="Gene3D" id="2.30.42.10">
    <property type="match status" value="1"/>
</dbReference>
<dbReference type="KEGG" id="svp:Pan189_09630"/>
<dbReference type="GO" id="GO:0004175">
    <property type="term" value="F:endopeptidase activity"/>
    <property type="evidence" value="ECO:0007669"/>
    <property type="project" value="TreeGrafter"/>
</dbReference>
<dbReference type="CDD" id="cd07560">
    <property type="entry name" value="Peptidase_S41_CPP"/>
    <property type="match status" value="1"/>
</dbReference>
<dbReference type="GO" id="GO:0006508">
    <property type="term" value="P:proteolysis"/>
    <property type="evidence" value="ECO:0007669"/>
    <property type="project" value="UniProtKB-KW"/>
</dbReference>
<dbReference type="SMART" id="SM00245">
    <property type="entry name" value="TSPc"/>
    <property type="match status" value="1"/>
</dbReference>
<keyword evidence="2 5" id="KW-0645">Protease</keyword>
<dbReference type="EC" id="3.4.21.-" evidence="7"/>
<organism evidence="7 8">
    <name type="scientific">Stratiformator vulcanicus</name>
    <dbReference type="NCBI Taxonomy" id="2527980"/>
    <lineage>
        <taxon>Bacteria</taxon>
        <taxon>Pseudomonadati</taxon>
        <taxon>Planctomycetota</taxon>
        <taxon>Planctomycetia</taxon>
        <taxon>Planctomycetales</taxon>
        <taxon>Planctomycetaceae</taxon>
        <taxon>Stratiformator</taxon>
    </lineage>
</organism>
<dbReference type="GO" id="GO:0030288">
    <property type="term" value="C:outer membrane-bounded periplasmic space"/>
    <property type="evidence" value="ECO:0007669"/>
    <property type="project" value="TreeGrafter"/>
</dbReference>
<evidence type="ECO:0000313" key="7">
    <source>
        <dbReference type="EMBL" id="QDT36603.1"/>
    </source>
</evidence>
<dbReference type="Pfam" id="PF17820">
    <property type="entry name" value="PDZ_6"/>
    <property type="match status" value="1"/>
</dbReference>
<dbReference type="PANTHER" id="PTHR32060">
    <property type="entry name" value="TAIL-SPECIFIC PROTEASE"/>
    <property type="match status" value="1"/>
</dbReference>
<evidence type="ECO:0000256" key="4">
    <source>
        <dbReference type="ARBA" id="ARBA00022825"/>
    </source>
</evidence>
<dbReference type="GO" id="GO:0008236">
    <property type="term" value="F:serine-type peptidase activity"/>
    <property type="evidence" value="ECO:0007669"/>
    <property type="project" value="UniProtKB-KW"/>
</dbReference>
<gene>
    <name evidence="7" type="ORF">Pan189_09630</name>
</gene>
<dbReference type="SUPFAM" id="SSF52096">
    <property type="entry name" value="ClpP/crotonase"/>
    <property type="match status" value="1"/>
</dbReference>
<comment type="similarity">
    <text evidence="1 5">Belongs to the peptidase S41A family.</text>
</comment>
<dbReference type="AlphaFoldDB" id="A0A517QYC7"/>
<dbReference type="Gene3D" id="3.90.226.10">
    <property type="entry name" value="2-enoyl-CoA Hydratase, Chain A, domain 1"/>
    <property type="match status" value="1"/>
</dbReference>
<dbReference type="InterPro" id="IPR029045">
    <property type="entry name" value="ClpP/crotonase-like_dom_sf"/>
</dbReference>
<dbReference type="PROSITE" id="PS50106">
    <property type="entry name" value="PDZ"/>
    <property type="match status" value="1"/>
</dbReference>
<evidence type="ECO:0000259" key="6">
    <source>
        <dbReference type="PROSITE" id="PS50106"/>
    </source>
</evidence>
<keyword evidence="8" id="KW-1185">Reference proteome</keyword>
<dbReference type="GO" id="GO:0007165">
    <property type="term" value="P:signal transduction"/>
    <property type="evidence" value="ECO:0007669"/>
    <property type="project" value="TreeGrafter"/>
</dbReference>
<name>A0A517QYC7_9PLAN</name>
<feature type="domain" description="PDZ" evidence="6">
    <location>
        <begin position="243"/>
        <end position="304"/>
    </location>
</feature>
<dbReference type="EMBL" id="CP036268">
    <property type="protein sequence ID" value="QDT36603.1"/>
    <property type="molecule type" value="Genomic_DNA"/>
</dbReference>
<dbReference type="RefSeq" id="WP_310821083.1">
    <property type="nucleotide sequence ID" value="NZ_CP036268.1"/>
</dbReference>
<dbReference type="InterPro" id="IPR005151">
    <property type="entry name" value="Tail-specific_protease"/>
</dbReference>
<sequence length="549" mass="60546">MACGRYGWYAWIVGMAICWAGTDGIAFAETSVSDEYDVALRSERSAVEAGLELEVRRQWGEAIDFYGKAVEEYPENTRLEYGLRRSKIHFGIERRYADESFDQDLLGKSPSEALGVFDDLLSQIRSNYVDNISHTSFVAHGTESLYLALANQKFLSRHLPATKTEQLRSLRTTLRDRYWNRPVKDGRASRALVVEVCRLSRQIADLDETAVVMEYVFGGCNALDDYSNYLTPDRLDDLYGNIEGEFVGLGIEMKGEAGEGMLLVDVIGGSPAEAGGMLEGEHIVEIDGADCRDMSTDEAARLLRGPSGSQVELGLEDRFGRVRRSTFSRRAVQVKSIPVAEMIDADNGIGYIELSGFQKTTAQELDAALAKLKSQGMRRLVLDLRGNPGGLLTAAVDVLDRFIDDGVLVSTKGRSFDQNWKHSAHRSGTHRDLEIALIVDENSASASEIVAGAVRDYGRGVIVGRKTYGKWSVQSILPMRGRTGLRITTAKFYSPNGHTLGKIGLKPDITVEEDETYDVAYRGFKTRPADHPDVKAATDALLGGAFARR</sequence>
<accession>A0A517QYC7</accession>
<dbReference type="Proteomes" id="UP000317318">
    <property type="component" value="Chromosome"/>
</dbReference>
<dbReference type="InterPro" id="IPR004447">
    <property type="entry name" value="Peptidase_S41A"/>
</dbReference>
<dbReference type="SMART" id="SM00228">
    <property type="entry name" value="PDZ"/>
    <property type="match status" value="1"/>
</dbReference>
<evidence type="ECO:0000313" key="8">
    <source>
        <dbReference type="Proteomes" id="UP000317318"/>
    </source>
</evidence>
<dbReference type="PANTHER" id="PTHR32060:SF30">
    <property type="entry name" value="CARBOXY-TERMINAL PROCESSING PROTEASE CTPA"/>
    <property type="match status" value="1"/>
</dbReference>
<dbReference type="InterPro" id="IPR036034">
    <property type="entry name" value="PDZ_sf"/>
</dbReference>
<dbReference type="InterPro" id="IPR041489">
    <property type="entry name" value="PDZ_6"/>
</dbReference>
<evidence type="ECO:0000256" key="2">
    <source>
        <dbReference type="ARBA" id="ARBA00022670"/>
    </source>
</evidence>
<evidence type="ECO:0000256" key="5">
    <source>
        <dbReference type="RuleBase" id="RU004404"/>
    </source>
</evidence>
<keyword evidence="4 5" id="KW-0720">Serine protease</keyword>